<dbReference type="AlphaFoldDB" id="A0AAV9S069"/>
<evidence type="ECO:0000313" key="2">
    <source>
        <dbReference type="Proteomes" id="UP001311232"/>
    </source>
</evidence>
<name>A0AAV9S069_9TELE</name>
<comment type="caution">
    <text evidence="1">The sequence shown here is derived from an EMBL/GenBank/DDBJ whole genome shotgun (WGS) entry which is preliminary data.</text>
</comment>
<accession>A0AAV9S069</accession>
<organism evidence="1 2">
    <name type="scientific">Crenichthys baileyi</name>
    <name type="common">White River springfish</name>
    <dbReference type="NCBI Taxonomy" id="28760"/>
    <lineage>
        <taxon>Eukaryota</taxon>
        <taxon>Metazoa</taxon>
        <taxon>Chordata</taxon>
        <taxon>Craniata</taxon>
        <taxon>Vertebrata</taxon>
        <taxon>Euteleostomi</taxon>
        <taxon>Actinopterygii</taxon>
        <taxon>Neopterygii</taxon>
        <taxon>Teleostei</taxon>
        <taxon>Neoteleostei</taxon>
        <taxon>Acanthomorphata</taxon>
        <taxon>Ovalentaria</taxon>
        <taxon>Atherinomorphae</taxon>
        <taxon>Cyprinodontiformes</taxon>
        <taxon>Goodeidae</taxon>
        <taxon>Crenichthys</taxon>
    </lineage>
</organism>
<proteinExistence type="predicted"/>
<dbReference type="EMBL" id="JAHHUM010001157">
    <property type="protein sequence ID" value="KAK5614617.1"/>
    <property type="molecule type" value="Genomic_DNA"/>
</dbReference>
<sequence>MVKPYERFNHLSRSRRTTWHLWSRSNQNSPFLVWREVGFSSPPAVLSALRSSEAERPYVLVLFIGSSQRFLFKFRNQTVNNIKRNLLSKLDLVCFRRFIKENKLL</sequence>
<reference evidence="1 2" key="1">
    <citation type="submission" date="2021-06" db="EMBL/GenBank/DDBJ databases">
        <authorList>
            <person name="Palmer J.M."/>
        </authorList>
    </citation>
    <scope>NUCLEOTIDE SEQUENCE [LARGE SCALE GENOMIC DNA]</scope>
    <source>
        <strain evidence="1 2">MEX-2019</strain>
        <tissue evidence="1">Muscle</tissue>
    </source>
</reference>
<protein>
    <submittedName>
        <fullName evidence="1">Uncharacterized protein</fullName>
    </submittedName>
</protein>
<gene>
    <name evidence="1" type="ORF">CRENBAI_016042</name>
</gene>
<keyword evidence="2" id="KW-1185">Reference proteome</keyword>
<evidence type="ECO:0000313" key="1">
    <source>
        <dbReference type="EMBL" id="KAK5614617.1"/>
    </source>
</evidence>
<dbReference type="Proteomes" id="UP001311232">
    <property type="component" value="Unassembled WGS sequence"/>
</dbReference>